<dbReference type="Gene3D" id="3.30.920.30">
    <property type="entry name" value="Hypothetical protein"/>
    <property type="match status" value="1"/>
</dbReference>
<dbReference type="PATRIC" id="fig|573737.6.peg.264"/>
<dbReference type="Pfam" id="PF07927">
    <property type="entry name" value="HicA_toxin"/>
    <property type="match status" value="1"/>
</dbReference>
<dbReference type="SUPFAM" id="SSF54786">
    <property type="entry name" value="YcfA/nrd intein domain"/>
    <property type="match status" value="1"/>
</dbReference>
<dbReference type="OrthoDB" id="6699594at2"/>
<dbReference type="HOGENOM" id="CLU_164851_5_0_4"/>
<keyword evidence="5" id="KW-0378">Hydrolase</keyword>
<evidence type="ECO:0000256" key="3">
    <source>
        <dbReference type="ARBA" id="ARBA00022722"/>
    </source>
</evidence>
<dbReference type="EMBL" id="CP011253">
    <property type="protein sequence ID" value="AKC71627.1"/>
    <property type="molecule type" value="Genomic_DNA"/>
</dbReference>
<evidence type="ECO:0000256" key="4">
    <source>
        <dbReference type="ARBA" id="ARBA00022759"/>
    </source>
</evidence>
<protein>
    <submittedName>
        <fullName evidence="8">mRNA interferase</fullName>
    </submittedName>
</protein>
<dbReference type="GO" id="GO:0016787">
    <property type="term" value="F:hydrolase activity"/>
    <property type="evidence" value="ECO:0007669"/>
    <property type="project" value="UniProtKB-KW"/>
</dbReference>
<sequence>MKYSEFRRWLRRQGAAFEQHRAGSSHFRVTLNGRSTVFPDHGAKEMGQGLVEVIKKQLGLK</sequence>
<evidence type="ECO:0000256" key="7">
    <source>
        <dbReference type="ARBA" id="ARBA00023016"/>
    </source>
</evidence>
<dbReference type="AlphaFoldDB" id="A0A0E3YEZ9"/>
<keyword evidence="4" id="KW-0255">Endonuclease</keyword>
<dbReference type="InterPro" id="IPR038570">
    <property type="entry name" value="HicA_sf"/>
</dbReference>
<dbReference type="GO" id="GO:0003729">
    <property type="term" value="F:mRNA binding"/>
    <property type="evidence" value="ECO:0007669"/>
    <property type="project" value="InterPro"/>
</dbReference>
<proteinExistence type="inferred from homology"/>
<evidence type="ECO:0000313" key="8">
    <source>
        <dbReference type="EMBL" id="AKC71627.1"/>
    </source>
</evidence>
<dbReference type="InterPro" id="IPR012933">
    <property type="entry name" value="HicA_mRNA_interferase"/>
</dbReference>
<organism evidence="8 9">
    <name type="scientific">Pandoraea oxalativorans</name>
    <dbReference type="NCBI Taxonomy" id="573737"/>
    <lineage>
        <taxon>Bacteria</taxon>
        <taxon>Pseudomonadati</taxon>
        <taxon>Pseudomonadota</taxon>
        <taxon>Betaproteobacteria</taxon>
        <taxon>Burkholderiales</taxon>
        <taxon>Burkholderiaceae</taxon>
        <taxon>Pandoraea</taxon>
    </lineage>
</organism>
<evidence type="ECO:0000256" key="1">
    <source>
        <dbReference type="ARBA" id="ARBA00006620"/>
    </source>
</evidence>
<evidence type="ECO:0000256" key="2">
    <source>
        <dbReference type="ARBA" id="ARBA00022649"/>
    </source>
</evidence>
<gene>
    <name evidence="8" type="ORF">MB84_22480</name>
</gene>
<evidence type="ECO:0000256" key="6">
    <source>
        <dbReference type="ARBA" id="ARBA00022884"/>
    </source>
</evidence>
<evidence type="ECO:0000256" key="5">
    <source>
        <dbReference type="ARBA" id="ARBA00022801"/>
    </source>
</evidence>
<comment type="similarity">
    <text evidence="1">Belongs to the HicA mRNA interferase family.</text>
</comment>
<dbReference type="KEGG" id="pox:MB84_22480"/>
<keyword evidence="3" id="KW-0540">Nuclease</keyword>
<dbReference type="GO" id="GO:0004519">
    <property type="term" value="F:endonuclease activity"/>
    <property type="evidence" value="ECO:0007669"/>
    <property type="project" value="UniProtKB-KW"/>
</dbReference>
<reference evidence="8" key="1">
    <citation type="submission" date="2016-06" db="EMBL/GenBank/DDBJ databases">
        <title>Pandoraea oxalativorans DSM 23570 Genome Sequencing.</title>
        <authorList>
            <person name="Ee R."/>
            <person name="Lim Y.-L."/>
            <person name="Yong D."/>
            <person name="Yin W.-F."/>
            <person name="Chan K.-G."/>
        </authorList>
    </citation>
    <scope>NUCLEOTIDE SEQUENCE</scope>
    <source>
        <strain evidence="8">DSM 23570</strain>
    </source>
</reference>
<evidence type="ECO:0000313" key="9">
    <source>
        <dbReference type="Proteomes" id="UP000035050"/>
    </source>
</evidence>
<keyword evidence="2" id="KW-1277">Toxin-antitoxin system</keyword>
<keyword evidence="9" id="KW-1185">Reference proteome</keyword>
<keyword evidence="6" id="KW-0694">RNA-binding</keyword>
<accession>A0A0E3YEZ9</accession>
<name>A0A0E3YEZ9_9BURK</name>
<keyword evidence="7" id="KW-0346">Stress response</keyword>
<dbReference type="RefSeq" id="WP_046292735.1">
    <property type="nucleotide sequence ID" value="NZ_CP011253.3"/>
</dbReference>
<dbReference type="Proteomes" id="UP000035050">
    <property type="component" value="Chromosome"/>
</dbReference>